<keyword evidence="6" id="KW-1185">Reference proteome</keyword>
<dbReference type="InterPro" id="IPR028082">
    <property type="entry name" value="Peripla_BP_I"/>
</dbReference>
<dbReference type="Gene3D" id="3.40.50.2300">
    <property type="match status" value="2"/>
</dbReference>
<dbReference type="Pfam" id="PF13458">
    <property type="entry name" value="Peripla_BP_6"/>
    <property type="match status" value="1"/>
</dbReference>
<dbReference type="KEGG" id="jli:EXU32_08665"/>
<evidence type="ECO:0000259" key="4">
    <source>
        <dbReference type="Pfam" id="PF13458"/>
    </source>
</evidence>
<evidence type="ECO:0000256" key="3">
    <source>
        <dbReference type="SAM" id="SignalP"/>
    </source>
</evidence>
<comment type="similarity">
    <text evidence="1">Belongs to the leucine-binding protein family.</text>
</comment>
<dbReference type="STRING" id="1216970.GCA_001570985_00774"/>
<dbReference type="AlphaFoldDB" id="A0A4P6MWP2"/>
<evidence type="ECO:0000313" key="5">
    <source>
        <dbReference type="EMBL" id="QBF46317.1"/>
    </source>
</evidence>
<proteinExistence type="inferred from homology"/>
<evidence type="ECO:0000256" key="2">
    <source>
        <dbReference type="ARBA" id="ARBA00022729"/>
    </source>
</evidence>
<dbReference type="EMBL" id="CP036164">
    <property type="protein sequence ID" value="QBF46317.1"/>
    <property type="molecule type" value="Genomic_DNA"/>
</dbReference>
<dbReference type="PANTHER" id="PTHR30483">
    <property type="entry name" value="LEUCINE-SPECIFIC-BINDING PROTEIN"/>
    <property type="match status" value="1"/>
</dbReference>
<dbReference type="RefSeq" id="WP_130629539.1">
    <property type="nucleotide sequence ID" value="NZ_CP036164.1"/>
</dbReference>
<protein>
    <submittedName>
        <fullName evidence="5">Branched-chain amino acid ABC transporter substrate-binding protein</fullName>
    </submittedName>
</protein>
<feature type="domain" description="Leucine-binding protein" evidence="4">
    <location>
        <begin position="42"/>
        <end position="380"/>
    </location>
</feature>
<sequence length="401" mass="42562">MAPASSSRLRRSFVLVASGSLVAALAACGGDGGGGSGSDTLVIGYSAGISGGAAEYGLNVQNGLKMAVDDLNAEGVEIDGKKYTLKLESLDDQYQPSTTGTNAQRLVQKDGAKIVFVPHAGGIKAAQELNTTRDKFLIGAYSSDPDILAAKNPLTVMIPPSFTSYIDPFIDKLDTKGKGKLGLLTTSSEFGQEWTKAATKTWKEKGGQVQANNNIDYGSVSDFAGPVSKTLAGKPDVILVGGPSQPTALIIEEARKQGYKGAFMVIDQAKFEEMEEFTDPKNLNNSVGIAPITEFDGTEDFISRYKKKFSSDKPVNADIALNYQSLPVFVEAMKEAGTVDDPQAIRDAMPDAVGKVDDKFKVAFAPDSVSAGGHFVSHGLKAAYRNDKGEYETFAIDQPKE</sequence>
<reference evidence="5 6" key="1">
    <citation type="submission" date="2019-02" db="EMBL/GenBank/DDBJ databases">
        <title>Genomic data mining of an Antarctic deep-sea actinobacterium, Janibacterlimosus P3-3-X1.</title>
        <authorList>
            <person name="Liao L."/>
            <person name="Chen B."/>
        </authorList>
    </citation>
    <scope>NUCLEOTIDE SEQUENCE [LARGE SCALE GENOMIC DNA]</scope>
    <source>
        <strain evidence="5 6">P3-3-X1</strain>
    </source>
</reference>
<feature type="signal peptide" evidence="3">
    <location>
        <begin position="1"/>
        <end position="26"/>
    </location>
</feature>
<name>A0A4P6MWP2_9MICO</name>
<evidence type="ECO:0000313" key="6">
    <source>
        <dbReference type="Proteomes" id="UP000290408"/>
    </source>
</evidence>
<dbReference type="InterPro" id="IPR051010">
    <property type="entry name" value="BCAA_transport"/>
</dbReference>
<gene>
    <name evidence="5" type="ORF">EXU32_08665</name>
</gene>
<accession>A0A4P6MWP2</accession>
<dbReference type="OrthoDB" id="7337537at2"/>
<keyword evidence="2 3" id="KW-0732">Signal</keyword>
<dbReference type="PANTHER" id="PTHR30483:SF6">
    <property type="entry name" value="PERIPLASMIC BINDING PROTEIN OF ABC TRANSPORTER FOR NATURAL AMINO ACIDS"/>
    <property type="match status" value="1"/>
</dbReference>
<organism evidence="5 6">
    <name type="scientific">Janibacter limosus</name>
    <dbReference type="NCBI Taxonomy" id="53458"/>
    <lineage>
        <taxon>Bacteria</taxon>
        <taxon>Bacillati</taxon>
        <taxon>Actinomycetota</taxon>
        <taxon>Actinomycetes</taxon>
        <taxon>Micrococcales</taxon>
        <taxon>Intrasporangiaceae</taxon>
        <taxon>Janibacter</taxon>
    </lineage>
</organism>
<evidence type="ECO:0000256" key="1">
    <source>
        <dbReference type="ARBA" id="ARBA00010062"/>
    </source>
</evidence>
<dbReference type="SUPFAM" id="SSF53822">
    <property type="entry name" value="Periplasmic binding protein-like I"/>
    <property type="match status" value="1"/>
</dbReference>
<feature type="chain" id="PRO_5020919242" evidence="3">
    <location>
        <begin position="27"/>
        <end position="401"/>
    </location>
</feature>
<dbReference type="Proteomes" id="UP000290408">
    <property type="component" value="Chromosome"/>
</dbReference>
<dbReference type="InterPro" id="IPR028081">
    <property type="entry name" value="Leu-bd"/>
</dbReference>
<dbReference type="CDD" id="cd06336">
    <property type="entry name" value="PBP1_ABC_ligand_binding-like"/>
    <property type="match status" value="1"/>
</dbReference>